<dbReference type="PANTHER" id="PTHR24221:SF654">
    <property type="entry name" value="ATP-BINDING CASSETTE SUB-FAMILY B MEMBER 6"/>
    <property type="match status" value="1"/>
</dbReference>
<dbReference type="Gene3D" id="3.40.50.300">
    <property type="entry name" value="P-loop containing nucleotide triphosphate hydrolases"/>
    <property type="match status" value="1"/>
</dbReference>
<dbReference type="InterPro" id="IPR036640">
    <property type="entry name" value="ABC1_TM_sf"/>
</dbReference>
<feature type="domain" description="ABC transmembrane type-1" evidence="9">
    <location>
        <begin position="18"/>
        <end position="298"/>
    </location>
</feature>
<dbReference type="InterPro" id="IPR011527">
    <property type="entry name" value="ABC1_TM_dom"/>
</dbReference>
<evidence type="ECO:0000259" key="9">
    <source>
        <dbReference type="PROSITE" id="PS50929"/>
    </source>
</evidence>
<proteinExistence type="predicted"/>
<evidence type="ECO:0000256" key="1">
    <source>
        <dbReference type="ARBA" id="ARBA00004651"/>
    </source>
</evidence>
<dbReference type="InterPro" id="IPR003593">
    <property type="entry name" value="AAA+_ATPase"/>
</dbReference>
<keyword evidence="3" id="KW-0547">Nucleotide-binding</keyword>
<evidence type="ECO:0000259" key="8">
    <source>
        <dbReference type="PROSITE" id="PS50893"/>
    </source>
</evidence>
<protein>
    <submittedName>
        <fullName evidence="10">ABC transporter ATP-binding protein/permease</fullName>
    </submittedName>
</protein>
<feature type="transmembrane region" description="Helical" evidence="7">
    <location>
        <begin position="240"/>
        <end position="260"/>
    </location>
</feature>
<dbReference type="Pfam" id="PF00005">
    <property type="entry name" value="ABC_tran"/>
    <property type="match status" value="1"/>
</dbReference>
<keyword evidence="5 7" id="KW-1133">Transmembrane helix</keyword>
<sequence length="613" mass="66593">MNTKRLIKAVAGTRRYIALAVGMQVLALLVNIGMIFVLADFVQALLAGRVRLGPVVLAVAGAFLVRALSQYVQTWASYRSSMAVKQRLRLALFDKAYSYGVAYSGYISPGELVQIGVEGVEQLDNYYGRFLPQLIYSLLAPVILFVALVQLNVQVALVFVAFIPIIPLAIFLVQKLAQRVMTNYWGSFIGLADRFLDNVQGLVTLKLYGADEARNEAMNKEAEAFRLATMRVLRMQLSNIGVMDLVAYGGAALGTFMAIFALSQGALSAAGCLAFILLGADFFLPLRQLGAFFHVAMNGLAAVDRLFKVLDRPAAAEAALEPAPAGLALEVDGVDYGYTADVPVLKDIHLKVRPHELVALVGPSGCGKSTLAGLLCGEYEPNRGIIRYGFGAGENRAAVLAKRIGRIDAQPWLFNESVRANLQMADPTVSEAKMWQVLEKVRLADRLRAAEGLDTVICEGGGNFSGGQRQRLAIARLLLKEADLYIFDEATSNVDAASEAVIMEVIKDLCRQATVVMITHRLQLTLEADQVVFMTKGRIEEQGTAEALLAQEGAFAKMYTEQRQLETYGSGRAQTRERVGAPIPPVTPQLADAADSPAEAWGYYGQLQRQGVM</sequence>
<organism evidence="10 11">
    <name type="scientific">Peptococcus simiae</name>
    <dbReference type="NCBI Taxonomy" id="1643805"/>
    <lineage>
        <taxon>Bacteria</taxon>
        <taxon>Bacillati</taxon>
        <taxon>Bacillota</taxon>
        <taxon>Clostridia</taxon>
        <taxon>Eubacteriales</taxon>
        <taxon>Peptococcaceae</taxon>
        <taxon>Peptococcus</taxon>
    </lineage>
</organism>
<dbReference type="SMART" id="SM00382">
    <property type="entry name" value="AAA"/>
    <property type="match status" value="1"/>
</dbReference>
<dbReference type="InterPro" id="IPR027417">
    <property type="entry name" value="P-loop_NTPase"/>
</dbReference>
<dbReference type="PANTHER" id="PTHR24221">
    <property type="entry name" value="ATP-BINDING CASSETTE SUB-FAMILY B"/>
    <property type="match status" value="1"/>
</dbReference>
<dbReference type="SUPFAM" id="SSF52540">
    <property type="entry name" value="P-loop containing nucleoside triphosphate hydrolases"/>
    <property type="match status" value="1"/>
</dbReference>
<dbReference type="PROSITE" id="PS50893">
    <property type="entry name" value="ABC_TRANSPORTER_2"/>
    <property type="match status" value="1"/>
</dbReference>
<accession>A0ABW9GVL8</accession>
<comment type="caution">
    <text evidence="10">The sequence shown here is derived from an EMBL/GenBank/DDBJ whole genome shotgun (WGS) entry which is preliminary data.</text>
</comment>
<dbReference type="Pfam" id="PF00664">
    <property type="entry name" value="ABC_membrane"/>
    <property type="match status" value="1"/>
</dbReference>
<dbReference type="Gene3D" id="1.20.1560.10">
    <property type="entry name" value="ABC transporter type 1, transmembrane domain"/>
    <property type="match status" value="1"/>
</dbReference>
<dbReference type="SUPFAM" id="SSF90123">
    <property type="entry name" value="ABC transporter transmembrane region"/>
    <property type="match status" value="1"/>
</dbReference>
<feature type="transmembrane region" description="Helical" evidence="7">
    <location>
        <begin position="130"/>
        <end position="149"/>
    </location>
</feature>
<evidence type="ECO:0000256" key="2">
    <source>
        <dbReference type="ARBA" id="ARBA00022692"/>
    </source>
</evidence>
<dbReference type="PROSITE" id="PS50929">
    <property type="entry name" value="ABC_TM1F"/>
    <property type="match status" value="1"/>
</dbReference>
<evidence type="ECO:0000256" key="6">
    <source>
        <dbReference type="ARBA" id="ARBA00023136"/>
    </source>
</evidence>
<evidence type="ECO:0000256" key="4">
    <source>
        <dbReference type="ARBA" id="ARBA00022840"/>
    </source>
</evidence>
<feature type="domain" description="ABC transporter" evidence="8">
    <location>
        <begin position="329"/>
        <end position="561"/>
    </location>
</feature>
<feature type="transmembrane region" description="Helical" evidence="7">
    <location>
        <begin position="155"/>
        <end position="173"/>
    </location>
</feature>
<name>A0ABW9GVL8_9FIRM</name>
<evidence type="ECO:0000256" key="3">
    <source>
        <dbReference type="ARBA" id="ARBA00022741"/>
    </source>
</evidence>
<dbReference type="Proteomes" id="UP001631949">
    <property type="component" value="Unassembled WGS sequence"/>
</dbReference>
<dbReference type="RefSeq" id="WP_408976443.1">
    <property type="nucleotide sequence ID" value="NZ_JBJUVG010000001.1"/>
</dbReference>
<evidence type="ECO:0000313" key="10">
    <source>
        <dbReference type="EMBL" id="MFM9412812.1"/>
    </source>
</evidence>
<keyword evidence="11" id="KW-1185">Reference proteome</keyword>
<dbReference type="InterPro" id="IPR003439">
    <property type="entry name" value="ABC_transporter-like_ATP-bd"/>
</dbReference>
<dbReference type="InterPro" id="IPR039421">
    <property type="entry name" value="Type_1_exporter"/>
</dbReference>
<evidence type="ECO:0000313" key="11">
    <source>
        <dbReference type="Proteomes" id="UP001631949"/>
    </source>
</evidence>
<reference evidence="10 11" key="1">
    <citation type="journal article" date="2016" name="Int. J. Syst. Evol. Microbiol.">
        <title>Peptococcus simiae sp. nov., isolated from rhesus macaque faeces and emended description of the genus Peptococcus.</title>
        <authorList>
            <person name="Shkoporov A.N."/>
            <person name="Efimov B.A."/>
            <person name="Kondova I."/>
            <person name="Ouwerling B."/>
            <person name="Chaplin A.V."/>
            <person name="Shcherbakova V.A."/>
            <person name="Langermans J.A.M."/>
        </authorList>
    </citation>
    <scope>NUCLEOTIDE SEQUENCE [LARGE SCALE GENOMIC DNA]</scope>
    <source>
        <strain evidence="10 11">M108</strain>
    </source>
</reference>
<feature type="transmembrane region" description="Helical" evidence="7">
    <location>
        <begin position="51"/>
        <end position="69"/>
    </location>
</feature>
<comment type="subcellular location">
    <subcellularLocation>
        <location evidence="1">Cell membrane</location>
        <topology evidence="1">Multi-pass membrane protein</topology>
    </subcellularLocation>
</comment>
<dbReference type="CDD" id="cd18781">
    <property type="entry name" value="ABC_6TM_AarD_CydDC_like"/>
    <property type="match status" value="1"/>
</dbReference>
<evidence type="ECO:0000256" key="7">
    <source>
        <dbReference type="SAM" id="Phobius"/>
    </source>
</evidence>
<evidence type="ECO:0000256" key="5">
    <source>
        <dbReference type="ARBA" id="ARBA00022989"/>
    </source>
</evidence>
<feature type="transmembrane region" description="Helical" evidence="7">
    <location>
        <begin position="16"/>
        <end position="39"/>
    </location>
</feature>
<dbReference type="GO" id="GO:0005524">
    <property type="term" value="F:ATP binding"/>
    <property type="evidence" value="ECO:0007669"/>
    <property type="project" value="UniProtKB-KW"/>
</dbReference>
<keyword evidence="4 10" id="KW-0067">ATP-binding</keyword>
<keyword evidence="6 7" id="KW-0472">Membrane</keyword>
<feature type="transmembrane region" description="Helical" evidence="7">
    <location>
        <begin position="266"/>
        <end position="284"/>
    </location>
</feature>
<keyword evidence="2 7" id="KW-0812">Transmembrane</keyword>
<dbReference type="InterPro" id="IPR017871">
    <property type="entry name" value="ABC_transporter-like_CS"/>
</dbReference>
<gene>
    <name evidence="10" type="ORF">ACKQTC_00230</name>
</gene>
<dbReference type="EMBL" id="JBJUVG010000001">
    <property type="protein sequence ID" value="MFM9412812.1"/>
    <property type="molecule type" value="Genomic_DNA"/>
</dbReference>
<dbReference type="PROSITE" id="PS00211">
    <property type="entry name" value="ABC_TRANSPORTER_1"/>
    <property type="match status" value="1"/>
</dbReference>